<dbReference type="PANTHER" id="PTHR33798">
    <property type="entry name" value="FLAVOPROTEIN OXYGENASE"/>
    <property type="match status" value="1"/>
</dbReference>
<evidence type="ECO:0000259" key="5">
    <source>
        <dbReference type="SMART" id="SM00903"/>
    </source>
</evidence>
<protein>
    <submittedName>
        <fullName evidence="6">Flavin reductase family protein</fullName>
    </submittedName>
</protein>
<keyword evidence="2" id="KW-0285">Flavoprotein</keyword>
<evidence type="ECO:0000313" key="7">
    <source>
        <dbReference type="Proteomes" id="UP001203607"/>
    </source>
</evidence>
<comment type="cofactor">
    <cofactor evidence="1">
        <name>FMN</name>
        <dbReference type="ChEBI" id="CHEBI:58210"/>
    </cofactor>
</comment>
<evidence type="ECO:0000313" key="6">
    <source>
        <dbReference type="EMBL" id="MCL6274831.1"/>
    </source>
</evidence>
<dbReference type="Gene3D" id="2.30.110.10">
    <property type="entry name" value="Electron Transport, Fmn-binding Protein, Chain A"/>
    <property type="match status" value="1"/>
</dbReference>
<evidence type="ECO:0000256" key="1">
    <source>
        <dbReference type="ARBA" id="ARBA00001917"/>
    </source>
</evidence>
<comment type="caution">
    <text evidence="6">The sequence shown here is derived from an EMBL/GenBank/DDBJ whole genome shotgun (WGS) entry which is preliminary data.</text>
</comment>
<feature type="domain" description="Flavin reductase like" evidence="5">
    <location>
        <begin position="25"/>
        <end position="178"/>
    </location>
</feature>
<dbReference type="PANTHER" id="PTHR33798:SF5">
    <property type="entry name" value="FLAVIN REDUCTASE LIKE DOMAIN-CONTAINING PROTEIN"/>
    <property type="match status" value="1"/>
</dbReference>
<evidence type="ECO:0000256" key="2">
    <source>
        <dbReference type="ARBA" id="ARBA00022630"/>
    </source>
</evidence>
<evidence type="ECO:0000256" key="3">
    <source>
        <dbReference type="ARBA" id="ARBA00022643"/>
    </source>
</evidence>
<keyword evidence="7" id="KW-1185">Reference proteome</keyword>
<dbReference type="EMBL" id="JAMFMA010000003">
    <property type="protein sequence ID" value="MCL6274831.1"/>
    <property type="molecule type" value="Genomic_DNA"/>
</dbReference>
<proteinExistence type="inferred from homology"/>
<dbReference type="Pfam" id="PF01613">
    <property type="entry name" value="Flavin_Reduct"/>
    <property type="match status" value="1"/>
</dbReference>
<sequence length="302" mass="33027">MSTTMTIDPSSISQPELHSYLLTAVAPRPICFASTIDKEGNINLSPFSFFNVFSSNPPIMVFSPARGRGNTLKHSLLNTKEVPEVVINIVDFPIVEQMSLSSTAYEKDVNEFVKSGLTAAPSEKVKPPRVAESPVSFECTVDKIIELGNTPGAGNLIIAKVELIHIQEKFLNDTGKLDPLKLDLVGRMGGSWYTRASGDSLFEIPKPIQTKGIGVDNLPEGIRNSTILTGNNLGRLGNLEKLPSSSEVNAIAEDDEVVMLHKKLKENPIKLKEELHWISQKILESGETVKAISILMHAEKIN</sequence>
<evidence type="ECO:0000256" key="4">
    <source>
        <dbReference type="ARBA" id="ARBA00038054"/>
    </source>
</evidence>
<dbReference type="Proteomes" id="UP001203607">
    <property type="component" value="Unassembled WGS sequence"/>
</dbReference>
<keyword evidence="3" id="KW-0288">FMN</keyword>
<dbReference type="InterPro" id="IPR002563">
    <property type="entry name" value="Flavin_Rdtase-like_dom"/>
</dbReference>
<accession>A0ABT0PU73</accession>
<organism evidence="6 7">
    <name type="scientific">Flagellimonas spongiicola</name>
    <dbReference type="NCBI Taxonomy" id="2942208"/>
    <lineage>
        <taxon>Bacteria</taxon>
        <taxon>Pseudomonadati</taxon>
        <taxon>Bacteroidota</taxon>
        <taxon>Flavobacteriia</taxon>
        <taxon>Flavobacteriales</taxon>
        <taxon>Flavobacteriaceae</taxon>
        <taxon>Flagellimonas</taxon>
    </lineage>
</organism>
<comment type="similarity">
    <text evidence="4">Belongs to the flavoredoxin family.</text>
</comment>
<name>A0ABT0PU73_9FLAO</name>
<dbReference type="SMART" id="SM00903">
    <property type="entry name" value="Flavin_Reduct"/>
    <property type="match status" value="1"/>
</dbReference>
<dbReference type="InterPro" id="IPR012349">
    <property type="entry name" value="Split_barrel_FMN-bd"/>
</dbReference>
<reference evidence="6 7" key="1">
    <citation type="submission" date="2022-05" db="EMBL/GenBank/DDBJ databases">
        <authorList>
            <person name="Park J.-S."/>
        </authorList>
    </citation>
    <scope>NUCLEOTIDE SEQUENCE [LARGE SCALE GENOMIC DNA]</scope>
    <source>
        <strain evidence="6 7">2012CJ35-5</strain>
    </source>
</reference>
<dbReference type="SUPFAM" id="SSF50475">
    <property type="entry name" value="FMN-binding split barrel"/>
    <property type="match status" value="1"/>
</dbReference>
<gene>
    <name evidence="6" type="ORF">M3P19_12490</name>
</gene>
<dbReference type="RefSeq" id="WP_249658018.1">
    <property type="nucleotide sequence ID" value="NZ_JAMFMA010000003.1"/>
</dbReference>